<dbReference type="InterPro" id="IPR045351">
    <property type="entry name" value="DUF6531"/>
</dbReference>
<evidence type="ECO:0000313" key="8">
    <source>
        <dbReference type="EMBL" id="SJG78505.1"/>
    </source>
</evidence>
<protein>
    <submittedName>
        <fullName evidence="9">Rhs core protein with extension</fullName>
    </submittedName>
    <submittedName>
        <fullName evidence="4">Type IV secretion protein Rhs</fullName>
    </submittedName>
</protein>
<evidence type="ECO:0000313" key="4">
    <source>
        <dbReference type="EMBL" id="ARS07121.1"/>
    </source>
</evidence>
<dbReference type="Pfam" id="PF20148">
    <property type="entry name" value="DUF6531"/>
    <property type="match status" value="1"/>
</dbReference>
<dbReference type="OMA" id="WCKEGET"/>
<dbReference type="Proteomes" id="UP000040926">
    <property type="component" value="Unassembled WGS sequence"/>
</dbReference>
<evidence type="ECO:0000256" key="1">
    <source>
        <dbReference type="ARBA" id="ARBA00022737"/>
    </source>
</evidence>
<feature type="domain" description="Teneurin-like YD-shell" evidence="3">
    <location>
        <begin position="428"/>
        <end position="629"/>
    </location>
</feature>
<evidence type="ECO:0000313" key="9">
    <source>
        <dbReference type="EMBL" id="SRR18192.1"/>
    </source>
</evidence>
<evidence type="ECO:0000313" key="10">
    <source>
        <dbReference type="Proteomes" id="UP000040926"/>
    </source>
</evidence>
<dbReference type="Proteomes" id="UP000045991">
    <property type="component" value="Unassembled WGS sequence"/>
</dbReference>
<dbReference type="STRING" id="216599.GCA_000283715_00534"/>
<dbReference type="EMBL" id="FTSV01000210">
    <property type="protein sequence ID" value="SIY37365.1"/>
    <property type="molecule type" value="Genomic_DNA"/>
</dbReference>
<dbReference type="EMBL" id="CXEC01000063">
    <property type="protein sequence ID" value="CSR62684.1"/>
    <property type="molecule type" value="Genomic_DNA"/>
</dbReference>
<dbReference type="Pfam" id="PF25023">
    <property type="entry name" value="TEN_YD-shell"/>
    <property type="match status" value="3"/>
</dbReference>
<evidence type="ECO:0000313" key="11">
    <source>
        <dbReference type="Proteomes" id="UP000045991"/>
    </source>
</evidence>
<reference evidence="4 14" key="2">
    <citation type="submission" date="2017-02" db="EMBL/GenBank/DDBJ databases">
        <authorList>
            <person name="Svab D."/>
            <person name="Balint B."/>
            <person name="Maroti G."/>
            <person name="Vasarhelyi B."/>
            <person name="Horvath B."/>
            <person name="Toth I."/>
        </authorList>
    </citation>
    <scope>NUCLEOTIDE SEQUENCE [LARGE SCALE GENOMIC DNA]</scope>
    <source>
        <strain evidence="4">75/02</strain>
    </source>
</reference>
<evidence type="ECO:0000313" key="7">
    <source>
        <dbReference type="EMBL" id="SIY37365.1"/>
    </source>
</evidence>
<dbReference type="InterPro" id="IPR050708">
    <property type="entry name" value="T6SS_VgrG/RHS"/>
</dbReference>
<proteinExistence type="predicted"/>
<dbReference type="PANTHER" id="PTHR32305:SF15">
    <property type="entry name" value="PROTEIN RHSA-RELATED"/>
    <property type="match status" value="1"/>
</dbReference>
<dbReference type="Proteomes" id="UP000251393">
    <property type="component" value="Unassembled WGS sequence"/>
</dbReference>
<evidence type="ECO:0000313" key="6">
    <source>
        <dbReference type="EMBL" id="CSR62684.1"/>
    </source>
</evidence>
<evidence type="ECO:0000313" key="14">
    <source>
        <dbReference type="Proteomes" id="UP000194501"/>
    </source>
</evidence>
<feature type="domain" description="Teneurin-like YD-shell" evidence="3">
    <location>
        <begin position="769"/>
        <end position="929"/>
    </location>
</feature>
<dbReference type="PANTHER" id="PTHR32305">
    <property type="match status" value="1"/>
</dbReference>
<keyword evidence="1" id="KW-0677">Repeat</keyword>
<dbReference type="InterPro" id="IPR022385">
    <property type="entry name" value="Rhs_assc_core"/>
</dbReference>
<dbReference type="EMBL" id="CWXZ01000014">
    <property type="protein sequence ID" value="CSK38213.1"/>
    <property type="molecule type" value="Genomic_DNA"/>
</dbReference>
<dbReference type="NCBIfam" id="TIGR03696">
    <property type="entry name" value="Rhs_assc_core"/>
    <property type="match status" value="1"/>
</dbReference>
<dbReference type="EMBL" id="CP019689">
    <property type="protein sequence ID" value="ARS07121.1"/>
    <property type="molecule type" value="Genomic_DNA"/>
</dbReference>
<evidence type="ECO:0000313" key="15">
    <source>
        <dbReference type="Proteomes" id="UP000251393"/>
    </source>
</evidence>
<dbReference type="Proteomes" id="UP000188006">
    <property type="component" value="Unassembled WGS sequence"/>
</dbReference>
<dbReference type="Proteomes" id="UP000194501">
    <property type="component" value="Chromosome"/>
</dbReference>
<dbReference type="InterPro" id="IPR056823">
    <property type="entry name" value="TEN-like_YD-shell"/>
</dbReference>
<dbReference type="InterPro" id="IPR006530">
    <property type="entry name" value="YD"/>
</dbReference>
<evidence type="ECO:0000259" key="3">
    <source>
        <dbReference type="Pfam" id="PF25023"/>
    </source>
</evidence>
<evidence type="ECO:0000313" key="12">
    <source>
        <dbReference type="Proteomes" id="UP000187708"/>
    </source>
</evidence>
<sequence length="1143" mass="130003">MLGKTGKSLKSIANKVIRWVTDPVDPVTGAYCDERTDFTLGQTLPLSFTRFHSSVLPLHGLTGVGWSDSWSEYAWVREQGNRVDIISQGATLRFAFDGDSDTAVNPYHAQYILRRRDDYLELFDRDALSSRFFYDAFPGMRLRHPVTDDTSDDRLAHSPNDRMYMLGGMSDTASNRITFERDSQYRITGVSHTDGIRLKLTYHASGYLKAIHRTDNDIQTLATYEQDARGRLTEADARLDYHLFYEYDAADRIIRWSDNDQTWSRFTYDEQGRCVNVTGAEGYYNATLDYGDGCTTVTDGKGIHRYYYDPDGNILREEAPDGSTTMYEWDEFHHLLARHSPAGRVEKFEYNAAHGQLSRYTAADGAEWQYRYDERGLLSNITDPAGQTWTQQCDERGLPVSLVSPQGEETRLAYTAQGLLSGIFRQDERRLGIEYDHHNRPETLTDVMGREHHTEYSGHDLPVKMRGPGGQSVRLQWQQHHKLSGIERAGTGAEGFRYDRHGNLLAWTDGNGVVWTMEYGPFDFPVARTDGEGHRWQYRYDKDTLQLTEVINPQGESYLYVLDNCGRVTEERDWGGVVWRYRYDADGLCTAKVNGLEETILYSRDAAGRLAEIISPEGKTQYAYDKSGRLTGIFSPDGTSQRTGYDERGRVNVTTQGRRAIEYNYPDEHTVIRCILPPEDERDRHPGESLLKTTYRYNAAGELTEVILPGDETLTFSRDEAGREVLRHSNRGFACEQGWNAAGQPVSQRAGFFPAEATWDGLVPSLVREYRYDSAGNVSGVTSREDYGRETRREYRLDRNGQVTAVTASGTGLGYGEGDESYGYDSCGYLKAQSAGRHRISEETDQYAGGHRLKQAGNTQYDYDAAGRMVSRTRHRDGYRPETERFRWDSRDQLTGYCSAQGELWEYRHDASGRRTEKRCDRKKIRFTYLWDGDSIAEIREYRDDKLYSVRHLVFNGFELISQQFSRVRQAHPSVAPQWVTRTNHAVSDLTGRPLMLFNSEGKTVWRPGQTSLWGLALSLPADTGYPDPRGELDPEADPGLLYAGQWQDAESGLCYNRFRYYEPETGMYLVSDPLGLQGGEQTYRYVPNPCGWVDPLGLAASSKISSLMDYIGDGRRVSGHTGFLDGVRLSRSQINKVMLPTY</sequence>
<dbReference type="EMBL" id="UDYI01000016">
    <property type="protein sequence ID" value="SRR18192.1"/>
    <property type="molecule type" value="Genomic_DNA"/>
</dbReference>
<evidence type="ECO:0000313" key="5">
    <source>
        <dbReference type="EMBL" id="CSK38213.1"/>
    </source>
</evidence>
<dbReference type="NCBIfam" id="TIGR01643">
    <property type="entry name" value="YD_repeat_2x"/>
    <property type="match status" value="12"/>
</dbReference>
<organism evidence="9 15">
    <name type="scientific">Shigella sonnei</name>
    <dbReference type="NCBI Taxonomy" id="624"/>
    <lineage>
        <taxon>Bacteria</taxon>
        <taxon>Pseudomonadati</taxon>
        <taxon>Pseudomonadota</taxon>
        <taxon>Gammaproteobacteria</taxon>
        <taxon>Enterobacterales</taxon>
        <taxon>Enterobacteriaceae</taxon>
        <taxon>Shigella</taxon>
    </lineage>
</organism>
<evidence type="ECO:0000313" key="13">
    <source>
        <dbReference type="Proteomes" id="UP000188006"/>
    </source>
</evidence>
<reference evidence="9 15" key="3">
    <citation type="submission" date="2018-06" db="EMBL/GenBank/DDBJ databases">
        <authorList>
            <consortium name="Pathogen Informatics"/>
            <person name="Doyle S."/>
        </authorList>
    </citation>
    <scope>NUCLEOTIDE SEQUENCE [LARGE SCALE GENOMIC DNA]</scope>
    <source>
        <strain evidence="9 15">4028STDY6275292</strain>
    </source>
</reference>
<dbReference type="Gene3D" id="2.180.10.10">
    <property type="entry name" value="RHS repeat-associated core"/>
    <property type="match status" value="5"/>
</dbReference>
<evidence type="ECO:0000259" key="2">
    <source>
        <dbReference type="Pfam" id="PF20148"/>
    </source>
</evidence>
<accession>A0A0I4AAI6</accession>
<reference evidence="12 13" key="1">
    <citation type="submission" date="2017-01" db="EMBL/GenBank/DDBJ databases">
        <authorList>
            <consortium name="Pathogen Informatics"/>
        </authorList>
    </citation>
    <scope>NUCLEOTIDE SEQUENCE [LARGE SCALE GENOMIC DNA]</scope>
    <source>
        <strain evidence="6 10">20003593_1361393</strain>
        <strain evidence="5 11">20352044</strain>
        <strain evidence="7 12">2090STDY5461769</strain>
        <strain evidence="13">sh1405</strain>
        <strain evidence="8">Sh1405</strain>
    </source>
</reference>
<name>A0A0I4AAI6_SHISO</name>
<gene>
    <name evidence="9" type="primary">wapA_1</name>
    <name evidence="6" type="synonym">wapA_3</name>
    <name evidence="4" type="ORF">BZ172_18635</name>
    <name evidence="6" type="ORF">ERS008175_02436</name>
    <name evidence="5" type="ORF">ERS428554_01006</name>
    <name evidence="8" type="ORF">SAMEA1569760_00850</name>
    <name evidence="7" type="ORF">SAMEA2054241_04010</name>
    <name evidence="9" type="ORF">SAMEA3710766_01037</name>
</gene>
<feature type="domain" description="Teneurin-like YD-shell" evidence="3">
    <location>
        <begin position="190"/>
        <end position="410"/>
    </location>
</feature>
<dbReference type="EMBL" id="FUBI01000014">
    <property type="protein sequence ID" value="SJG78505.1"/>
    <property type="molecule type" value="Genomic_DNA"/>
</dbReference>
<dbReference type="AlphaFoldDB" id="A0A0I4AAI6"/>
<feature type="domain" description="DUF6531" evidence="2">
    <location>
        <begin position="22"/>
        <end position="91"/>
    </location>
</feature>
<dbReference type="Proteomes" id="UP000187708">
    <property type="component" value="Unassembled WGS sequence"/>
</dbReference>